<dbReference type="EMBL" id="JADQTO010000012">
    <property type="protein sequence ID" value="MBG0564652.1"/>
    <property type="molecule type" value="Genomic_DNA"/>
</dbReference>
<comment type="caution">
    <text evidence="1">The sequence shown here is derived from an EMBL/GenBank/DDBJ whole genome shotgun (WGS) entry which is preliminary data.</text>
</comment>
<evidence type="ECO:0000313" key="2">
    <source>
        <dbReference type="Proteomes" id="UP000598146"/>
    </source>
</evidence>
<accession>A0A931CC07</accession>
<dbReference type="RefSeq" id="WP_196416438.1">
    <property type="nucleotide sequence ID" value="NZ_JADQTO010000012.1"/>
</dbReference>
<evidence type="ECO:0000313" key="1">
    <source>
        <dbReference type="EMBL" id="MBG0564652.1"/>
    </source>
</evidence>
<dbReference type="AlphaFoldDB" id="A0A931CC07"/>
<organism evidence="1 2">
    <name type="scientific">Actinoplanes aureus</name>
    <dbReference type="NCBI Taxonomy" id="2792083"/>
    <lineage>
        <taxon>Bacteria</taxon>
        <taxon>Bacillati</taxon>
        <taxon>Actinomycetota</taxon>
        <taxon>Actinomycetes</taxon>
        <taxon>Micromonosporales</taxon>
        <taxon>Micromonosporaceae</taxon>
        <taxon>Actinoplanes</taxon>
    </lineage>
</organism>
<gene>
    <name evidence="1" type="ORF">I4J89_24695</name>
</gene>
<name>A0A931CC07_9ACTN</name>
<sequence length="59" mass="6750">MADTPADELVIRHHDDRITRYRDVRYCLWAGGVTIYRDGAQIARHTDVIELQALALAAR</sequence>
<protein>
    <submittedName>
        <fullName evidence="1">Uncharacterized protein</fullName>
    </submittedName>
</protein>
<reference evidence="1" key="1">
    <citation type="submission" date="2020-11" db="EMBL/GenBank/DDBJ databases">
        <title>Isolation and identification of active actinomycetes.</title>
        <authorList>
            <person name="Sun X."/>
        </authorList>
    </citation>
    <scope>NUCLEOTIDE SEQUENCE</scope>
    <source>
        <strain evidence="1">NEAU-A11</strain>
    </source>
</reference>
<proteinExistence type="predicted"/>
<dbReference type="Proteomes" id="UP000598146">
    <property type="component" value="Unassembled WGS sequence"/>
</dbReference>
<keyword evidence="2" id="KW-1185">Reference proteome</keyword>